<feature type="transmembrane region" description="Helical" evidence="5">
    <location>
        <begin position="69"/>
        <end position="88"/>
    </location>
</feature>
<feature type="transmembrane region" description="Helical" evidence="5">
    <location>
        <begin position="394"/>
        <end position="412"/>
    </location>
</feature>
<evidence type="ECO:0000256" key="3">
    <source>
        <dbReference type="ARBA" id="ARBA00022989"/>
    </source>
</evidence>
<dbReference type="PANTHER" id="PTHR23508:SF10">
    <property type="entry name" value="CARBOXYLIC ACID TRANSPORTER PROTEIN HOMOLOG"/>
    <property type="match status" value="1"/>
</dbReference>
<accession>A0A7C2JXA3</accession>
<feature type="transmembrane region" description="Helical" evidence="5">
    <location>
        <begin position="240"/>
        <end position="262"/>
    </location>
</feature>
<feature type="transmembrane region" description="Helical" evidence="5">
    <location>
        <begin position="418"/>
        <end position="436"/>
    </location>
</feature>
<feature type="transmembrane region" description="Helical" evidence="5">
    <location>
        <begin position="350"/>
        <end position="373"/>
    </location>
</feature>
<dbReference type="InterPro" id="IPR005828">
    <property type="entry name" value="MFS_sugar_transport-like"/>
</dbReference>
<sequence length="446" mass="47138">MSLGTAGTATRELSLPQRWVVLAAAFAGWMFAGMEIALFVLIHRPAMVSLLGGGAPGAAVDETLVTQWFAWYQAAFLFGAASGGWVFGWLGDRFGRTQSLAWSVLCYSLFTGVCYFATSPWELLALRFVACHGVGGAWPSTVALVAEAWPAASRPFLAGLLGTAANVGQVLMGVVGLTAAVTAESWRWVFLVGAAPAVLGAWCLGSVPESVKWLSSRSQPKPAGGGPLSELFRPPLRGRLVIGVLLGSIPVIGTAANAQWIVPWTDQVAAQERERAAADPTKVAFAPPKADPKSKARTQIARSGGAVFGSLMGGILATLLGRRTTYFLISLLSLAASTFVFGWLHPTHPWFYPASFGFGLVGVIYFGWLPLYLPELFPTRVRATGTGISFNTGRVIAAFVVLGTGVLVQLFGGNYAKIGLWTGLIYAVGLVIILFAPRTDGGSLKD</sequence>
<evidence type="ECO:0000256" key="5">
    <source>
        <dbReference type="SAM" id="Phobius"/>
    </source>
</evidence>
<keyword evidence="3 5" id="KW-1133">Transmembrane helix</keyword>
<proteinExistence type="predicted"/>
<name>A0A7C2JXA3_9PLAN</name>
<feature type="transmembrane region" description="Helical" evidence="5">
    <location>
        <begin position="20"/>
        <end position="42"/>
    </location>
</feature>
<dbReference type="Gene3D" id="1.20.1250.20">
    <property type="entry name" value="MFS general substrate transporter like domains"/>
    <property type="match status" value="2"/>
</dbReference>
<comment type="caution">
    <text evidence="7">The sequence shown here is derived from an EMBL/GenBank/DDBJ whole genome shotgun (WGS) entry which is preliminary data.</text>
</comment>
<comment type="subcellular location">
    <subcellularLocation>
        <location evidence="1">Membrane</location>
        <topology evidence="1">Multi-pass membrane protein</topology>
    </subcellularLocation>
</comment>
<dbReference type="AlphaFoldDB" id="A0A7C2JXA3"/>
<dbReference type="SUPFAM" id="SSF103473">
    <property type="entry name" value="MFS general substrate transporter"/>
    <property type="match status" value="1"/>
</dbReference>
<feature type="transmembrane region" description="Helical" evidence="5">
    <location>
        <begin position="300"/>
        <end position="319"/>
    </location>
</feature>
<organism evidence="7">
    <name type="scientific">Schlesneria paludicola</name>
    <dbReference type="NCBI Taxonomy" id="360056"/>
    <lineage>
        <taxon>Bacteria</taxon>
        <taxon>Pseudomonadati</taxon>
        <taxon>Planctomycetota</taxon>
        <taxon>Planctomycetia</taxon>
        <taxon>Planctomycetales</taxon>
        <taxon>Planctomycetaceae</taxon>
        <taxon>Schlesneria</taxon>
    </lineage>
</organism>
<gene>
    <name evidence="7" type="ORF">ENQ76_00640</name>
</gene>
<protein>
    <submittedName>
        <fullName evidence="7">MFS transporter</fullName>
    </submittedName>
</protein>
<evidence type="ECO:0000259" key="6">
    <source>
        <dbReference type="PROSITE" id="PS50850"/>
    </source>
</evidence>
<dbReference type="InterPro" id="IPR020846">
    <property type="entry name" value="MFS_dom"/>
</dbReference>
<dbReference type="PANTHER" id="PTHR23508">
    <property type="entry name" value="CARBOXYLIC ACID TRANSPORTER PROTEIN HOMOLOG"/>
    <property type="match status" value="1"/>
</dbReference>
<feature type="transmembrane region" description="Helical" evidence="5">
    <location>
        <begin position="124"/>
        <end position="145"/>
    </location>
</feature>
<feature type="transmembrane region" description="Helical" evidence="5">
    <location>
        <begin position="186"/>
        <end position="207"/>
    </location>
</feature>
<dbReference type="InterPro" id="IPR036259">
    <property type="entry name" value="MFS_trans_sf"/>
</dbReference>
<keyword evidence="4 5" id="KW-0472">Membrane</keyword>
<feature type="domain" description="Major facilitator superfamily (MFS) profile" evidence="6">
    <location>
        <begin position="21"/>
        <end position="440"/>
    </location>
</feature>
<evidence type="ECO:0000256" key="2">
    <source>
        <dbReference type="ARBA" id="ARBA00022692"/>
    </source>
</evidence>
<dbReference type="Pfam" id="PF00083">
    <property type="entry name" value="Sugar_tr"/>
    <property type="match status" value="1"/>
</dbReference>
<dbReference type="GO" id="GO:0005886">
    <property type="term" value="C:plasma membrane"/>
    <property type="evidence" value="ECO:0007669"/>
    <property type="project" value="TreeGrafter"/>
</dbReference>
<feature type="transmembrane region" description="Helical" evidence="5">
    <location>
        <begin position="326"/>
        <end position="344"/>
    </location>
</feature>
<keyword evidence="2 5" id="KW-0812">Transmembrane</keyword>
<feature type="transmembrane region" description="Helical" evidence="5">
    <location>
        <begin position="100"/>
        <end position="118"/>
    </location>
</feature>
<reference evidence="7" key="1">
    <citation type="journal article" date="2020" name="mSystems">
        <title>Genome- and Community-Level Interaction Insights into Carbon Utilization and Element Cycling Functions of Hydrothermarchaeota in Hydrothermal Sediment.</title>
        <authorList>
            <person name="Zhou Z."/>
            <person name="Liu Y."/>
            <person name="Xu W."/>
            <person name="Pan J."/>
            <person name="Luo Z.H."/>
            <person name="Li M."/>
        </authorList>
    </citation>
    <scope>NUCLEOTIDE SEQUENCE [LARGE SCALE GENOMIC DNA]</scope>
    <source>
        <strain evidence="7">SpSt-339</strain>
    </source>
</reference>
<evidence type="ECO:0000313" key="7">
    <source>
        <dbReference type="EMBL" id="HEN13962.1"/>
    </source>
</evidence>
<dbReference type="EMBL" id="DSOK01000019">
    <property type="protein sequence ID" value="HEN13962.1"/>
    <property type="molecule type" value="Genomic_DNA"/>
</dbReference>
<evidence type="ECO:0000256" key="4">
    <source>
        <dbReference type="ARBA" id="ARBA00023136"/>
    </source>
</evidence>
<evidence type="ECO:0000256" key="1">
    <source>
        <dbReference type="ARBA" id="ARBA00004141"/>
    </source>
</evidence>
<dbReference type="GO" id="GO:0046943">
    <property type="term" value="F:carboxylic acid transmembrane transporter activity"/>
    <property type="evidence" value="ECO:0007669"/>
    <property type="project" value="TreeGrafter"/>
</dbReference>
<feature type="transmembrane region" description="Helical" evidence="5">
    <location>
        <begin position="157"/>
        <end position="180"/>
    </location>
</feature>
<dbReference type="PROSITE" id="PS50850">
    <property type="entry name" value="MFS"/>
    <property type="match status" value="1"/>
</dbReference>